<proteinExistence type="predicted"/>
<feature type="transmembrane region" description="Helical" evidence="2">
    <location>
        <begin position="21"/>
        <end position="39"/>
    </location>
</feature>
<feature type="domain" description="GerMN" evidence="3">
    <location>
        <begin position="104"/>
        <end position="227"/>
    </location>
</feature>
<sequence length="245" mass="25805">MINKSQRRNDAIDKHLPSFRKGIFLTLTSLCVLLMMLTACNDSGTSQNNTPNNGSVTTTTNNSSTSATATPTSSDSSSDNASDQNNKGTGTASTPGAQVYHIKVFFSRKGETSFSSVHPLDRTTNSQAVATAAIQYLITGPTASEQQQGYYSELGSMLQGSASCPGGSKADFVIHLNTKGTTAEQGTATLQFCRDTSSAGIGMDARVRAQIEATLKQFSTIRKVVILTKNGSCFGDESGANTCLK</sequence>
<dbReference type="RefSeq" id="WP_220193404.1">
    <property type="nucleotide sequence ID" value="NZ_BNJF01000001.1"/>
</dbReference>
<dbReference type="EMBL" id="BNJF01000001">
    <property type="protein sequence ID" value="GHO43966.1"/>
    <property type="molecule type" value="Genomic_DNA"/>
</dbReference>
<evidence type="ECO:0000313" key="4">
    <source>
        <dbReference type="EMBL" id="GHO43966.1"/>
    </source>
</evidence>
<dbReference type="Proteomes" id="UP000612362">
    <property type="component" value="Unassembled WGS sequence"/>
</dbReference>
<keyword evidence="2" id="KW-0812">Transmembrane</keyword>
<evidence type="ECO:0000313" key="5">
    <source>
        <dbReference type="Proteomes" id="UP000612362"/>
    </source>
</evidence>
<keyword evidence="5" id="KW-1185">Reference proteome</keyword>
<feature type="compositionally biased region" description="Low complexity" evidence="1">
    <location>
        <begin position="48"/>
        <end position="86"/>
    </location>
</feature>
<reference evidence="4" key="1">
    <citation type="submission" date="2020-10" db="EMBL/GenBank/DDBJ databases">
        <title>Taxonomic study of unclassified bacteria belonging to the class Ktedonobacteria.</title>
        <authorList>
            <person name="Yabe S."/>
            <person name="Wang C.M."/>
            <person name="Zheng Y."/>
            <person name="Sakai Y."/>
            <person name="Cavaletti L."/>
            <person name="Monciardini P."/>
            <person name="Donadio S."/>
        </authorList>
    </citation>
    <scope>NUCLEOTIDE SEQUENCE</scope>
    <source>
        <strain evidence="4">SOSP1-1</strain>
    </source>
</reference>
<comment type="caution">
    <text evidence="4">The sequence shown here is derived from an EMBL/GenBank/DDBJ whole genome shotgun (WGS) entry which is preliminary data.</text>
</comment>
<gene>
    <name evidence="4" type="ORF">KSX_21290</name>
</gene>
<protein>
    <recommendedName>
        <fullName evidence="3">GerMN domain-containing protein</fullName>
    </recommendedName>
</protein>
<dbReference type="AlphaFoldDB" id="A0A8J3HXU8"/>
<name>A0A8J3HXU8_9CHLR</name>
<evidence type="ECO:0000256" key="2">
    <source>
        <dbReference type="SAM" id="Phobius"/>
    </source>
</evidence>
<keyword evidence="2" id="KW-0472">Membrane</keyword>
<evidence type="ECO:0000259" key="3">
    <source>
        <dbReference type="Pfam" id="PF10646"/>
    </source>
</evidence>
<dbReference type="Pfam" id="PF10646">
    <property type="entry name" value="Germane"/>
    <property type="match status" value="1"/>
</dbReference>
<feature type="region of interest" description="Disordered" evidence="1">
    <location>
        <begin position="43"/>
        <end position="95"/>
    </location>
</feature>
<dbReference type="InterPro" id="IPR019606">
    <property type="entry name" value="GerMN"/>
</dbReference>
<accession>A0A8J3HXU8</accession>
<keyword evidence="2" id="KW-1133">Transmembrane helix</keyword>
<organism evidence="4 5">
    <name type="scientific">Ktedonospora formicarum</name>
    <dbReference type="NCBI Taxonomy" id="2778364"/>
    <lineage>
        <taxon>Bacteria</taxon>
        <taxon>Bacillati</taxon>
        <taxon>Chloroflexota</taxon>
        <taxon>Ktedonobacteria</taxon>
        <taxon>Ktedonobacterales</taxon>
        <taxon>Ktedonobacteraceae</taxon>
        <taxon>Ktedonospora</taxon>
    </lineage>
</organism>
<evidence type="ECO:0000256" key="1">
    <source>
        <dbReference type="SAM" id="MobiDB-lite"/>
    </source>
</evidence>